<dbReference type="GO" id="GO:0005524">
    <property type="term" value="F:ATP binding"/>
    <property type="evidence" value="ECO:0007669"/>
    <property type="project" value="UniProtKB-KW"/>
</dbReference>
<dbReference type="CDD" id="cd03219">
    <property type="entry name" value="ABC_Mj1267_LivG_branched"/>
    <property type="match status" value="1"/>
</dbReference>
<dbReference type="PANTHER" id="PTHR45772">
    <property type="entry name" value="CONSERVED COMPONENT OF ABC TRANSPORTER FOR NATURAL AMINO ACIDS-RELATED"/>
    <property type="match status" value="1"/>
</dbReference>
<feature type="domain" description="ABC transporter" evidence="4">
    <location>
        <begin position="3"/>
        <end position="235"/>
    </location>
</feature>
<dbReference type="PROSITE" id="PS50893">
    <property type="entry name" value="ABC_TRANSPORTER_2"/>
    <property type="match status" value="1"/>
</dbReference>
<dbReference type="GO" id="GO:0015808">
    <property type="term" value="P:L-alanine transport"/>
    <property type="evidence" value="ECO:0007669"/>
    <property type="project" value="TreeGrafter"/>
</dbReference>
<dbReference type="GO" id="GO:0016887">
    <property type="term" value="F:ATP hydrolysis activity"/>
    <property type="evidence" value="ECO:0007669"/>
    <property type="project" value="InterPro"/>
</dbReference>
<dbReference type="SUPFAM" id="SSF52540">
    <property type="entry name" value="P-loop containing nucleoside triphosphate hydrolases"/>
    <property type="match status" value="1"/>
</dbReference>
<dbReference type="InterPro" id="IPR027417">
    <property type="entry name" value="P-loop_NTPase"/>
</dbReference>
<evidence type="ECO:0000313" key="5">
    <source>
        <dbReference type="EMBL" id="BCJ85584.1"/>
    </source>
</evidence>
<dbReference type="InterPro" id="IPR032823">
    <property type="entry name" value="BCA_ABC_TP_C"/>
</dbReference>
<dbReference type="GO" id="GO:0042941">
    <property type="term" value="P:D-alanine transmembrane transport"/>
    <property type="evidence" value="ECO:0007669"/>
    <property type="project" value="TreeGrafter"/>
</dbReference>
<keyword evidence="6" id="KW-1185">Reference proteome</keyword>
<keyword evidence="1" id="KW-0813">Transport</keyword>
<proteinExistence type="predicted"/>
<dbReference type="Proteomes" id="UP000593802">
    <property type="component" value="Chromosome"/>
</dbReference>
<dbReference type="FunFam" id="3.40.50.300:FF:000421">
    <property type="entry name" value="Branched-chain amino acid ABC transporter ATP-binding protein"/>
    <property type="match status" value="1"/>
</dbReference>
<dbReference type="GO" id="GO:1903806">
    <property type="term" value="P:L-isoleucine import across plasma membrane"/>
    <property type="evidence" value="ECO:0007669"/>
    <property type="project" value="TreeGrafter"/>
</dbReference>
<dbReference type="InterPro" id="IPR003439">
    <property type="entry name" value="ABC_transporter-like_ATP-bd"/>
</dbReference>
<dbReference type="InterPro" id="IPR051120">
    <property type="entry name" value="ABC_AA/LPS_Transport"/>
</dbReference>
<dbReference type="KEGG" id="eff:skT53_05690"/>
<dbReference type="GO" id="GO:0015192">
    <property type="term" value="F:L-phenylalanine transmembrane transporter activity"/>
    <property type="evidence" value="ECO:0007669"/>
    <property type="project" value="TreeGrafter"/>
</dbReference>
<sequence length="240" mass="26244">MILQIKNLTKRFGGLTAVNNVSFDVEAKEIVGIIGPNGAGKTTLFNLISGALPVTSGSVLFKNEDITNQKPNRICQKGIGRTFQVVKPFGNISVLENVVIGAYNRLPKTKEAKQYAQYVLEKVDLIHRQDVMAKSLTISDKKRLEVAKALATRPTLLLLDEVMAGLNPGEINDIIPLIRNLADEGITLIVIEHIMQVIMQLSNKVIVIHHGEKIAEGSPQEVTSNPKVIEAYLGEEMALA</sequence>
<evidence type="ECO:0000259" key="4">
    <source>
        <dbReference type="PROSITE" id="PS50893"/>
    </source>
</evidence>
<evidence type="ECO:0000256" key="2">
    <source>
        <dbReference type="ARBA" id="ARBA00022741"/>
    </source>
</evidence>
<keyword evidence="3 5" id="KW-0067">ATP-binding</keyword>
<keyword evidence="2" id="KW-0547">Nucleotide-binding</keyword>
<name>A0A7I8D623_9BACL</name>
<dbReference type="GO" id="GO:0015188">
    <property type="term" value="F:L-isoleucine transmembrane transporter activity"/>
    <property type="evidence" value="ECO:0007669"/>
    <property type="project" value="TreeGrafter"/>
</dbReference>
<accession>A0A7I8D623</accession>
<dbReference type="AlphaFoldDB" id="A0A7I8D623"/>
<dbReference type="Pfam" id="PF00005">
    <property type="entry name" value="ABC_tran"/>
    <property type="match status" value="1"/>
</dbReference>
<dbReference type="GO" id="GO:0005304">
    <property type="term" value="F:L-valine transmembrane transporter activity"/>
    <property type="evidence" value="ECO:0007669"/>
    <property type="project" value="TreeGrafter"/>
</dbReference>
<gene>
    <name evidence="5" type="ORF">skT53_05690</name>
</gene>
<protein>
    <submittedName>
        <fullName evidence="5">ABC transporter ATP-binding protein</fullName>
    </submittedName>
</protein>
<dbReference type="PANTHER" id="PTHR45772:SF7">
    <property type="entry name" value="AMINO ACID ABC TRANSPORTER ATP-BINDING PROTEIN"/>
    <property type="match status" value="1"/>
</dbReference>
<dbReference type="GO" id="GO:1903805">
    <property type="term" value="P:L-valine import across plasma membrane"/>
    <property type="evidence" value="ECO:0007669"/>
    <property type="project" value="TreeGrafter"/>
</dbReference>
<dbReference type="EMBL" id="AP023366">
    <property type="protein sequence ID" value="BCJ85584.1"/>
    <property type="molecule type" value="Genomic_DNA"/>
</dbReference>
<dbReference type="SMART" id="SM00382">
    <property type="entry name" value="AAA"/>
    <property type="match status" value="1"/>
</dbReference>
<evidence type="ECO:0000256" key="3">
    <source>
        <dbReference type="ARBA" id="ARBA00022840"/>
    </source>
</evidence>
<evidence type="ECO:0000313" key="6">
    <source>
        <dbReference type="Proteomes" id="UP000593802"/>
    </source>
</evidence>
<dbReference type="Gene3D" id="3.40.50.300">
    <property type="entry name" value="P-loop containing nucleotide triphosphate hydrolases"/>
    <property type="match status" value="1"/>
</dbReference>
<dbReference type="RefSeq" id="WP_200759687.1">
    <property type="nucleotide sequence ID" value="NZ_AP023366.1"/>
</dbReference>
<evidence type="ECO:0000256" key="1">
    <source>
        <dbReference type="ARBA" id="ARBA00022448"/>
    </source>
</evidence>
<dbReference type="Pfam" id="PF12399">
    <property type="entry name" value="BCA_ABC_TP_C"/>
    <property type="match status" value="1"/>
</dbReference>
<reference evidence="5 6" key="1">
    <citation type="submission" date="2020-08" db="EMBL/GenBank/DDBJ databases">
        <title>Complete Genome Sequence of Effusibacillus dendaii Strain skT53, Isolated from Farmland soil.</title>
        <authorList>
            <person name="Konishi T."/>
            <person name="Kawasaki H."/>
        </authorList>
    </citation>
    <scope>NUCLEOTIDE SEQUENCE [LARGE SCALE GENOMIC DNA]</scope>
    <source>
        <strain evidence="6">skT53</strain>
    </source>
</reference>
<organism evidence="5 6">
    <name type="scientific">Effusibacillus dendaii</name>
    <dbReference type="NCBI Taxonomy" id="2743772"/>
    <lineage>
        <taxon>Bacteria</taxon>
        <taxon>Bacillati</taxon>
        <taxon>Bacillota</taxon>
        <taxon>Bacilli</taxon>
        <taxon>Bacillales</taxon>
        <taxon>Alicyclobacillaceae</taxon>
        <taxon>Effusibacillus</taxon>
    </lineage>
</organism>
<dbReference type="GO" id="GO:0005886">
    <property type="term" value="C:plasma membrane"/>
    <property type="evidence" value="ECO:0007669"/>
    <property type="project" value="TreeGrafter"/>
</dbReference>
<dbReference type="InterPro" id="IPR003593">
    <property type="entry name" value="AAA+_ATPase"/>
</dbReference>